<dbReference type="InterPro" id="IPR011993">
    <property type="entry name" value="PH-like_dom_sf"/>
</dbReference>
<keyword evidence="4" id="KW-1185">Reference proteome</keyword>
<dbReference type="PROSITE" id="PS50003">
    <property type="entry name" value="PH_DOMAIN"/>
    <property type="match status" value="1"/>
</dbReference>
<dbReference type="InterPro" id="IPR001849">
    <property type="entry name" value="PH_domain"/>
</dbReference>
<dbReference type="CDD" id="cd00160">
    <property type="entry name" value="RhoGEF"/>
    <property type="match status" value="1"/>
</dbReference>
<proteinExistence type="predicted"/>
<dbReference type="Proteomes" id="UP001652741">
    <property type="component" value="Chromosome ssa26"/>
</dbReference>
<feature type="region of interest" description="Disordered" evidence="1">
    <location>
        <begin position="76"/>
        <end position="194"/>
    </location>
</feature>
<dbReference type="InterPro" id="IPR035899">
    <property type="entry name" value="DBL_dom_sf"/>
</dbReference>
<feature type="compositionally biased region" description="Basic and acidic residues" evidence="1">
    <location>
        <begin position="1"/>
        <end position="14"/>
    </location>
</feature>
<dbReference type="InterPro" id="IPR052231">
    <property type="entry name" value="Rho_GEF_signaling-related"/>
</dbReference>
<dbReference type="CDD" id="cd13242">
    <property type="entry name" value="PH_puratrophin-1"/>
    <property type="match status" value="1"/>
</dbReference>
<evidence type="ECO:0000256" key="1">
    <source>
        <dbReference type="SAM" id="MobiDB-lite"/>
    </source>
</evidence>
<dbReference type="Gene3D" id="1.20.58.60">
    <property type="match status" value="1"/>
</dbReference>
<dbReference type="SUPFAM" id="SSF52087">
    <property type="entry name" value="CRAL/TRIO domain"/>
    <property type="match status" value="1"/>
</dbReference>
<feature type="compositionally biased region" description="Low complexity" evidence="1">
    <location>
        <begin position="76"/>
        <end position="179"/>
    </location>
</feature>
<dbReference type="GeneID" id="106594334"/>
<dbReference type="InterPro" id="IPR036865">
    <property type="entry name" value="CRAL-TRIO_dom_sf"/>
</dbReference>
<dbReference type="SUPFAM" id="SSF50729">
    <property type="entry name" value="PH domain-like"/>
    <property type="match status" value="1"/>
</dbReference>
<feature type="compositionally biased region" description="Low complexity" evidence="1">
    <location>
        <begin position="31"/>
        <end position="43"/>
    </location>
</feature>
<dbReference type="Gene3D" id="2.30.29.30">
    <property type="entry name" value="Pleckstrin-homology domain (PH domain)/Phosphotyrosine-binding domain (PTB)"/>
    <property type="match status" value="1"/>
</dbReference>
<dbReference type="Pfam" id="PF00621">
    <property type="entry name" value="RhoGEF"/>
    <property type="match status" value="1"/>
</dbReference>
<dbReference type="CDD" id="cd00170">
    <property type="entry name" value="SEC14"/>
    <property type="match status" value="1"/>
</dbReference>
<feature type="compositionally biased region" description="Low complexity" evidence="1">
    <location>
        <begin position="920"/>
        <end position="929"/>
    </location>
</feature>
<dbReference type="InterPro" id="IPR000219">
    <property type="entry name" value="DH_dom"/>
</dbReference>
<feature type="domain" description="PH" evidence="2">
    <location>
        <begin position="1128"/>
        <end position="1236"/>
    </location>
</feature>
<dbReference type="InterPro" id="IPR001251">
    <property type="entry name" value="CRAL-TRIO_dom"/>
</dbReference>
<evidence type="ECO:0000313" key="4">
    <source>
        <dbReference type="Proteomes" id="UP001652741"/>
    </source>
</evidence>
<feature type="compositionally biased region" description="Low complexity" evidence="1">
    <location>
        <begin position="1377"/>
        <end position="1401"/>
    </location>
</feature>
<feature type="region of interest" description="Disordered" evidence="1">
    <location>
        <begin position="696"/>
        <end position="735"/>
    </location>
</feature>
<feature type="region of interest" description="Disordered" evidence="1">
    <location>
        <begin position="1"/>
        <end position="44"/>
    </location>
</feature>
<protein>
    <submittedName>
        <fullName evidence="5">Puratrophin-1</fullName>
    </submittedName>
</protein>
<reference evidence="5" key="1">
    <citation type="submission" date="2025-08" db="UniProtKB">
        <authorList>
            <consortium name="RefSeq"/>
        </authorList>
    </citation>
    <scope>IDENTIFICATION</scope>
</reference>
<feature type="compositionally biased region" description="Polar residues" evidence="1">
    <location>
        <begin position="726"/>
        <end position="735"/>
    </location>
</feature>
<feature type="region of interest" description="Disordered" evidence="1">
    <location>
        <begin position="1350"/>
        <end position="1437"/>
    </location>
</feature>
<evidence type="ECO:0000313" key="5">
    <source>
        <dbReference type="RefSeq" id="XP_045564278.1"/>
    </source>
</evidence>
<dbReference type="SUPFAM" id="SSF48065">
    <property type="entry name" value="DBL homology domain (DH-domain)"/>
    <property type="match status" value="1"/>
</dbReference>
<feature type="compositionally biased region" description="Polar residues" evidence="1">
    <location>
        <begin position="180"/>
        <end position="194"/>
    </location>
</feature>
<organism evidence="4 5">
    <name type="scientific">Salmo salar</name>
    <name type="common">Atlantic salmon</name>
    <dbReference type="NCBI Taxonomy" id="8030"/>
    <lineage>
        <taxon>Eukaryota</taxon>
        <taxon>Metazoa</taxon>
        <taxon>Chordata</taxon>
        <taxon>Craniata</taxon>
        <taxon>Vertebrata</taxon>
        <taxon>Euteleostomi</taxon>
        <taxon>Actinopterygii</taxon>
        <taxon>Neopterygii</taxon>
        <taxon>Teleostei</taxon>
        <taxon>Protacanthopterygii</taxon>
        <taxon>Salmoniformes</taxon>
        <taxon>Salmonidae</taxon>
        <taxon>Salmoninae</taxon>
        <taxon>Salmo</taxon>
    </lineage>
</organism>
<feature type="region of interest" description="Disordered" evidence="1">
    <location>
        <begin position="895"/>
        <end position="937"/>
    </location>
</feature>
<dbReference type="Gene3D" id="1.20.900.10">
    <property type="entry name" value="Dbl homology (DH) domain"/>
    <property type="match status" value="1"/>
</dbReference>
<dbReference type="PROSITE" id="PS50010">
    <property type="entry name" value="DH_2"/>
    <property type="match status" value="1"/>
</dbReference>
<dbReference type="InterPro" id="IPR055251">
    <property type="entry name" value="SOS1_NGEF_PH"/>
</dbReference>
<feature type="compositionally biased region" description="Gly residues" evidence="1">
    <location>
        <begin position="706"/>
        <end position="717"/>
    </location>
</feature>
<evidence type="ECO:0000259" key="2">
    <source>
        <dbReference type="PROSITE" id="PS50003"/>
    </source>
</evidence>
<dbReference type="Pfam" id="PF22697">
    <property type="entry name" value="SOS1_NGEF_PH"/>
    <property type="match status" value="1"/>
</dbReference>
<name>A0ABM3DZP7_SALSA</name>
<feature type="region of interest" description="Disordered" evidence="1">
    <location>
        <begin position="792"/>
        <end position="883"/>
    </location>
</feature>
<accession>A0ABM3DZP7</accession>
<sequence>MDKPSTETNHRVPELQRTPAVIFHNPPPPSLQLHQPPAQLAQSTQCPAQLTQCPAQLTQCPAQLTQSLAQLTQSPAQLTQSPAQSSQCSQSPAQLTQSPAQSSQCSQSPAQLTRSYSQSSQCSQSPAQSSQLTQSPAQSSQCSQSPAQSSQLTQSPAQSSQCSQSPAQSSQCSQSPAQSNQLTQSPAQSSQLTQSPAQSSQCSQTLTEAHNINASVLSSGVLCLPGTRDKGGRALVTVTTRNTVWLNPSCDCGELVRILVYYCTVLRKEVRSLGLTVLVDCRRCSPVPALFKAFNILQDAMPGCIYTVLLLADRDLVLRLEKPSAVQVELLTSLKSLHKHVEVSQLPTEFGGSFPFSHSSWVCFRTRVEQLTSHCEDAVNLLQSTIADLESAVLPNTAEVTTAEEAQVLLARYRGVMCSVLEDSRLARFQLEGGANLSRLRKEETSVSLSDDYRDAVEVVAALYDHVDELVHKLVMLSNQRTQELDFIMEFKRLEQGFKEVSDWIEEVGEKRLRTLGELEDSLEQLHSKQTLFRDFYTAAYEHCKGGEALLKRLERWEDLSSAELQVYEVKVRSFWVHLHDFSQRVEDTKTNIDKTVRLYEFFDKAYEWALEGMRHLASISMEDCTVPDKSQGVISCLEGYRRQHPPIPDSRFQEMKELAGEMKSEQGLKQWKFAWSKCQETKQVFEKKLEAALRTRRALPTGESPGSGTGKDGGAGDATPRRFSDVNSGVGQERSSSVSYACRKAFSGVWGVRERLSSSSASAQSVCSLRQQTAGAKTPLTSSPYGLVHRLPLTPPTHPPHPPTHPPLHPSSHRARIEAQGRSSSCSFSPSLTPLAPSSVPNPARRPPLRKTQSFDCQGPAPAAVPDSSRYGTLSEPARRGNTGVFIKGLEVSSREVAERPYSPRMTPPGWAAGEAGRTPPTSTTSSPVAETRAKGSKLRHIVDEMVTTEREYVRSLRYIIEHYFPEMERGDLPQDLRGKRSVIFGNLEKLMDFHSQYFLKELESCCNHPLRVAHCFLRHQDAFGLYALYSKNKPRSDTLLASHGNSFFRNKQLELGDKMDLASYLLKPIQRMSKYALLLKDLIKEVSEAQETELGYLQAAAEMVRFQLRHGNDLLAMDAIRDCDVNLKEQGQLVRQDEFLIWYGRKKCQRHVFLFEDLVLFSKPKRIEGGLDVYIYKHSFKTADVGMTETSGDNSLRFEVWFRRRTSKNQTYVLQASNTDVKHAWTTDIARILWQQATRNKEIRNQEMVSMGVGNKPFLDIKPSDAAINDRAIDYIMKGRGARSRASIAVSLFDHSNPFKRTASGNGAPAASGSCTLLGPLNLHMYSSHSQALLPGGERPFISPCMEEDEMEHETSSQPSMSTYCIDHPSMTTESSGSSSHCLSGSGSSGSDSGCVSSHLPEDPSFPCRPPSDAVTSPSLPKDKPRYNSQYISAV</sequence>
<gene>
    <name evidence="5" type="primary">LOC106594334</name>
</gene>
<dbReference type="SMART" id="SM00233">
    <property type="entry name" value="PH"/>
    <property type="match status" value="1"/>
</dbReference>
<feature type="compositionally biased region" description="Pro residues" evidence="1">
    <location>
        <begin position="794"/>
        <end position="810"/>
    </location>
</feature>
<dbReference type="PANTHER" id="PTHR45845">
    <property type="entry name" value="RHO GUANINE NUCLEOTIDE EXCHANGE FACTOR-RELATED"/>
    <property type="match status" value="1"/>
</dbReference>
<dbReference type="SMART" id="SM00325">
    <property type="entry name" value="RhoGEF"/>
    <property type="match status" value="1"/>
</dbReference>
<dbReference type="RefSeq" id="XP_045564278.1">
    <property type="nucleotide sequence ID" value="XM_045708322.1"/>
</dbReference>
<feature type="domain" description="DH" evidence="3">
    <location>
        <begin position="939"/>
        <end position="1116"/>
    </location>
</feature>
<dbReference type="PANTHER" id="PTHR45845:SF4">
    <property type="entry name" value="PLECKSTRIN HOMOLOGY DOMAIN CONTAINING, FAMILY G (WITH RHOGEF DOMAIN) MEMBER 4"/>
    <property type="match status" value="1"/>
</dbReference>
<evidence type="ECO:0000259" key="3">
    <source>
        <dbReference type="PROSITE" id="PS50010"/>
    </source>
</evidence>